<evidence type="ECO:0000313" key="2">
    <source>
        <dbReference type="Proteomes" id="UP000221216"/>
    </source>
</evidence>
<reference evidence="1 2" key="1">
    <citation type="submission" date="2017-03" db="EMBL/GenBank/DDBJ databases">
        <title>Isolation of lytic bacteriophages infecting Shewanella putrefaciens and Shewanella baltica for biocontrol of fish and shrimp spoilage during chilled storage.</title>
        <authorList>
            <person name="Yang Z."/>
            <person name="Tao X."/>
            <person name="Gao L."/>
            <person name="Rao S."/>
        </authorList>
    </citation>
    <scope>NUCLEOTIDE SEQUENCE [LARGE SCALE GENOMIC DNA]</scope>
</reference>
<evidence type="ECO:0000313" key="1">
    <source>
        <dbReference type="EMBL" id="ARM70575.1"/>
    </source>
</evidence>
<gene>
    <name evidence="1" type="ORF">SppYZU05_49</name>
</gene>
<name>A0A1W6JTN4_9CAUD</name>
<sequence>MTFEEAETVGELLTGNALTPLPTVGATLEILGKQVTVVASGAYAAKQNPCQNCEFRNDEERCEAAPRCAVYTGEPKFVHFVATKDFHNPYRFVETE</sequence>
<protein>
    <submittedName>
        <fullName evidence="1">Uncharacterized protein</fullName>
    </submittedName>
</protein>
<dbReference type="EMBL" id="KY709296">
    <property type="protein sequence ID" value="ARM70575.1"/>
    <property type="molecule type" value="Genomic_DNA"/>
</dbReference>
<proteinExistence type="predicted"/>
<dbReference type="Proteomes" id="UP000221216">
    <property type="component" value="Segment"/>
</dbReference>
<accession>A0A1W6JTN4</accession>
<organism evidence="1 2">
    <name type="scientific">Shewanella phage SppYZU05</name>
    <dbReference type="NCBI Taxonomy" id="1970795"/>
    <lineage>
        <taxon>Viruses</taxon>
        <taxon>Duplodnaviria</taxon>
        <taxon>Heunggongvirae</taxon>
        <taxon>Uroviricota</taxon>
        <taxon>Caudoviricetes</taxon>
        <taxon>Chaseviridae</taxon>
        <taxon>Nefertitivirinae</taxon>
        <taxon>Yushanvirus</taxon>
        <taxon>Yushanvirus SppYZU05</taxon>
    </lineage>
</organism>
<keyword evidence="2" id="KW-1185">Reference proteome</keyword>